<accession>A0A498M9C9</accession>
<evidence type="ECO:0000313" key="3">
    <source>
        <dbReference type="Proteomes" id="UP000290572"/>
    </source>
</evidence>
<keyword evidence="3" id="KW-1185">Reference proteome</keyword>
<evidence type="ECO:0000313" key="2">
    <source>
        <dbReference type="EMBL" id="RXN14125.1"/>
    </source>
</evidence>
<feature type="region of interest" description="Disordered" evidence="1">
    <location>
        <begin position="81"/>
        <end position="106"/>
    </location>
</feature>
<dbReference type="Proteomes" id="UP000290572">
    <property type="component" value="Unassembled WGS sequence"/>
</dbReference>
<feature type="region of interest" description="Disordered" evidence="1">
    <location>
        <begin position="1"/>
        <end position="40"/>
    </location>
</feature>
<protein>
    <submittedName>
        <fullName evidence="2">Uncharacterized protein</fullName>
    </submittedName>
</protein>
<reference evidence="2 3" key="1">
    <citation type="submission" date="2018-03" db="EMBL/GenBank/DDBJ databases">
        <title>Draft genome sequence of Rohu Carp (Labeo rohita).</title>
        <authorList>
            <person name="Das P."/>
            <person name="Kushwaha B."/>
            <person name="Joshi C.G."/>
            <person name="Kumar D."/>
            <person name="Nagpure N.S."/>
            <person name="Sahoo L."/>
            <person name="Das S.P."/>
            <person name="Bit A."/>
            <person name="Patnaik S."/>
            <person name="Meher P.K."/>
            <person name="Jayasankar P."/>
            <person name="Koringa P.G."/>
            <person name="Patel N.V."/>
            <person name="Hinsu A.T."/>
            <person name="Kumar R."/>
            <person name="Pandey M."/>
            <person name="Agarwal S."/>
            <person name="Srivastava S."/>
            <person name="Singh M."/>
            <person name="Iquebal M.A."/>
            <person name="Jaiswal S."/>
            <person name="Angadi U.B."/>
            <person name="Kumar N."/>
            <person name="Raza M."/>
            <person name="Shah T.M."/>
            <person name="Rai A."/>
            <person name="Jena J.K."/>
        </authorList>
    </citation>
    <scope>NUCLEOTIDE SEQUENCE [LARGE SCALE GENOMIC DNA]</scope>
    <source>
        <strain evidence="2">DASCIFA01</strain>
        <tissue evidence="2">Testis</tissue>
    </source>
</reference>
<evidence type="ECO:0000256" key="1">
    <source>
        <dbReference type="SAM" id="MobiDB-lite"/>
    </source>
</evidence>
<proteinExistence type="predicted"/>
<dbReference type="EMBL" id="QBIY01012920">
    <property type="protein sequence ID" value="RXN14125.1"/>
    <property type="molecule type" value="Genomic_DNA"/>
</dbReference>
<comment type="caution">
    <text evidence="2">The sequence shown here is derived from an EMBL/GenBank/DDBJ whole genome shotgun (WGS) entry which is preliminary data.</text>
</comment>
<feature type="compositionally biased region" description="Basic and acidic residues" evidence="1">
    <location>
        <begin position="15"/>
        <end position="30"/>
    </location>
</feature>
<gene>
    <name evidence="2" type="ORF">ROHU_009210</name>
</gene>
<dbReference type="AlphaFoldDB" id="A0A498M9C9"/>
<name>A0A498M9C9_LABRO</name>
<feature type="compositionally biased region" description="Acidic residues" evidence="1">
    <location>
        <begin position="81"/>
        <end position="90"/>
    </location>
</feature>
<organism evidence="2 3">
    <name type="scientific">Labeo rohita</name>
    <name type="common">Indian major carp</name>
    <name type="synonym">Cyprinus rohita</name>
    <dbReference type="NCBI Taxonomy" id="84645"/>
    <lineage>
        <taxon>Eukaryota</taxon>
        <taxon>Metazoa</taxon>
        <taxon>Chordata</taxon>
        <taxon>Craniata</taxon>
        <taxon>Vertebrata</taxon>
        <taxon>Euteleostomi</taxon>
        <taxon>Actinopterygii</taxon>
        <taxon>Neopterygii</taxon>
        <taxon>Teleostei</taxon>
        <taxon>Ostariophysi</taxon>
        <taxon>Cypriniformes</taxon>
        <taxon>Cyprinidae</taxon>
        <taxon>Labeoninae</taxon>
        <taxon>Labeonini</taxon>
        <taxon>Labeo</taxon>
    </lineage>
</organism>
<sequence>MEDPGESVGQRTKRCQWDRGTRGASGKEDPVEPVGQRTKGNQWLQAKVEPGGWRCQGGVRESKLVGQNTLVESLVQGELAELENEEDTGVSEDPLGFRKKTGGNTGMERLDEVCEKALDHPTVLNKHTRFESAIIAHVTTEIFINGKR</sequence>